<dbReference type="GeneID" id="27309616"/>
<feature type="compositionally biased region" description="Low complexity" evidence="1">
    <location>
        <begin position="20"/>
        <end position="45"/>
    </location>
</feature>
<dbReference type="AlphaFoldDB" id="A0A0D2AMJ7"/>
<accession>A0A0D2AMJ7</accession>
<feature type="region of interest" description="Disordered" evidence="1">
    <location>
        <begin position="93"/>
        <end position="219"/>
    </location>
</feature>
<dbReference type="InParanoid" id="A0A0D2AMJ7"/>
<dbReference type="HOGENOM" id="CLU_1152499_0_0_1"/>
<feature type="compositionally biased region" description="Polar residues" evidence="1">
    <location>
        <begin position="164"/>
        <end position="173"/>
    </location>
</feature>
<organism evidence="2 3">
    <name type="scientific">Verruconis gallopava</name>
    <dbReference type="NCBI Taxonomy" id="253628"/>
    <lineage>
        <taxon>Eukaryota</taxon>
        <taxon>Fungi</taxon>
        <taxon>Dikarya</taxon>
        <taxon>Ascomycota</taxon>
        <taxon>Pezizomycotina</taxon>
        <taxon>Dothideomycetes</taxon>
        <taxon>Pleosporomycetidae</taxon>
        <taxon>Venturiales</taxon>
        <taxon>Sympoventuriaceae</taxon>
        <taxon>Verruconis</taxon>
    </lineage>
</organism>
<gene>
    <name evidence="2" type="ORF">PV09_01643</name>
</gene>
<evidence type="ECO:0000256" key="1">
    <source>
        <dbReference type="SAM" id="MobiDB-lite"/>
    </source>
</evidence>
<reference evidence="2 3" key="1">
    <citation type="submission" date="2015-01" db="EMBL/GenBank/DDBJ databases">
        <title>The Genome Sequence of Ochroconis gallopava CBS43764.</title>
        <authorList>
            <consortium name="The Broad Institute Genomics Platform"/>
            <person name="Cuomo C."/>
            <person name="de Hoog S."/>
            <person name="Gorbushina A."/>
            <person name="Stielow B."/>
            <person name="Teixiera M."/>
            <person name="Abouelleil A."/>
            <person name="Chapman S.B."/>
            <person name="Priest M."/>
            <person name="Young S.K."/>
            <person name="Wortman J."/>
            <person name="Nusbaum C."/>
            <person name="Birren B."/>
        </authorList>
    </citation>
    <scope>NUCLEOTIDE SEQUENCE [LARGE SCALE GENOMIC DNA]</scope>
    <source>
        <strain evidence="2 3">CBS 43764</strain>
    </source>
</reference>
<keyword evidence="3" id="KW-1185">Reference proteome</keyword>
<dbReference type="EMBL" id="KN847532">
    <property type="protein sequence ID" value="KIW07710.1"/>
    <property type="molecule type" value="Genomic_DNA"/>
</dbReference>
<feature type="region of interest" description="Disordered" evidence="1">
    <location>
        <begin position="1"/>
        <end position="70"/>
    </location>
</feature>
<feature type="compositionally biased region" description="Basic and acidic residues" evidence="1">
    <location>
        <begin position="111"/>
        <end position="149"/>
    </location>
</feature>
<evidence type="ECO:0000313" key="2">
    <source>
        <dbReference type="EMBL" id="KIW07710.1"/>
    </source>
</evidence>
<sequence>MSAGRGGIIEPLDIHRQSSRTRSTSTVSRASSSHSGTSRGSSDSSEQVRPPSVPQLPKTHKKSSSFSKLFGTKEPSLESFKQLADLQQKELAQKGQKLPFGVAQAKLPSTVKDDYKQAKQRAKERAKLHEAIKEKLKTHETEGPHEHGSRPFTGKIILDDKARSPSTRSASYTPKSPKSPSKQIFPLGPLPEAAQVDGKVDTPQSRASPPSSPTTFNMKGTLVHVSGVLTGDARREALPWE</sequence>
<dbReference type="RefSeq" id="XP_016217579.1">
    <property type="nucleotide sequence ID" value="XM_016354567.1"/>
</dbReference>
<dbReference type="Proteomes" id="UP000053259">
    <property type="component" value="Unassembled WGS sequence"/>
</dbReference>
<name>A0A0D2AMJ7_9PEZI</name>
<feature type="compositionally biased region" description="Polar residues" evidence="1">
    <location>
        <begin position="202"/>
        <end position="218"/>
    </location>
</feature>
<dbReference type="VEuPathDB" id="FungiDB:PV09_01643"/>
<protein>
    <submittedName>
        <fullName evidence="2">Uncharacterized protein</fullName>
    </submittedName>
</protein>
<evidence type="ECO:0000313" key="3">
    <source>
        <dbReference type="Proteomes" id="UP000053259"/>
    </source>
</evidence>
<proteinExistence type="predicted"/>